<name>A0A1I3JPE2_9SPIR</name>
<feature type="transmembrane region" description="Helical" evidence="7">
    <location>
        <begin position="98"/>
        <end position="122"/>
    </location>
</feature>
<evidence type="ECO:0000256" key="7">
    <source>
        <dbReference type="SAM" id="Phobius"/>
    </source>
</evidence>
<evidence type="ECO:0000256" key="4">
    <source>
        <dbReference type="ARBA" id="ARBA00022692"/>
    </source>
</evidence>
<dbReference type="PANTHER" id="PTHR42810:SF2">
    <property type="entry name" value="PURINE PERMEASE C1399.01C-RELATED"/>
    <property type="match status" value="1"/>
</dbReference>
<proteinExistence type="inferred from homology"/>
<keyword evidence="4 7" id="KW-0812">Transmembrane</keyword>
<organism evidence="8 9">
    <name type="scientific">Treponema bryantii</name>
    <dbReference type="NCBI Taxonomy" id="163"/>
    <lineage>
        <taxon>Bacteria</taxon>
        <taxon>Pseudomonadati</taxon>
        <taxon>Spirochaetota</taxon>
        <taxon>Spirochaetia</taxon>
        <taxon>Spirochaetales</taxon>
        <taxon>Treponemataceae</taxon>
        <taxon>Treponema</taxon>
    </lineage>
</organism>
<sequence length="449" mass="46842">MDLIYGIKDKPRFGKIVLFALQQLLAIMAATIAVPAVVGHNLSASAALFGAGIGTIVYLLFTKSSSPVFLGSSFAFLPSMFSAFAGAATLGLTEQAGYWGLIIGALMAGLVYVILAIVVKFCGVEWINKLMPPVIIGPTVAIIGLSLSGNAVGDLVKSSTANGSTYVALICGLFTLAVTMLYSTYGKKVGRLIPFILGILGGYLLATLFAIIGNISGNESLVVINYGAFKALDFKSFSGYLSLPGFTFLKGGSEGLKAVSGKYLITLFTAYVPVAFVVFAEHLADHKNLSSIIGQDLLKEPGLTRTLLGDGVGSIAGAFFGGCPNTTYGESIACVAITRNASTISIWGCAFVCIIFSMISPLVAFLETIPSCVMGGVCVALYGFIAVSGFKIFQTVDLNKNRNLFVASVIFITGVGGMVVSFGAVEIRTVACALILGILTNVMLSREDA</sequence>
<feature type="transmembrane region" description="Helical" evidence="7">
    <location>
        <begin position="16"/>
        <end position="38"/>
    </location>
</feature>
<evidence type="ECO:0000313" key="9">
    <source>
        <dbReference type="Proteomes" id="UP000182737"/>
    </source>
</evidence>
<feature type="transmembrane region" description="Helical" evidence="7">
    <location>
        <begin position="68"/>
        <end position="92"/>
    </location>
</feature>
<dbReference type="AlphaFoldDB" id="A0A1I3JPE2"/>
<gene>
    <name evidence="8" type="ORF">SAMN04487775_103158</name>
</gene>
<feature type="transmembrane region" description="Helical" evidence="7">
    <location>
        <begin position="192"/>
        <end position="212"/>
    </location>
</feature>
<feature type="transmembrane region" description="Helical" evidence="7">
    <location>
        <begin position="404"/>
        <end position="421"/>
    </location>
</feature>
<feature type="transmembrane region" description="Helical" evidence="7">
    <location>
        <begin position="346"/>
        <end position="366"/>
    </location>
</feature>
<dbReference type="GO" id="GO:0042907">
    <property type="term" value="F:xanthine transmembrane transporter activity"/>
    <property type="evidence" value="ECO:0007669"/>
    <property type="project" value="TreeGrafter"/>
</dbReference>
<comment type="similarity">
    <text evidence="2">Belongs to the nucleobase:cation symporter-2 (NCS2) (TC 2.A.40) family.</text>
</comment>
<feature type="transmembrane region" description="Helical" evidence="7">
    <location>
        <begin position="134"/>
        <end position="153"/>
    </location>
</feature>
<evidence type="ECO:0000256" key="2">
    <source>
        <dbReference type="ARBA" id="ARBA00008821"/>
    </source>
</evidence>
<dbReference type="Pfam" id="PF00860">
    <property type="entry name" value="Xan_ur_permease"/>
    <property type="match status" value="1"/>
</dbReference>
<dbReference type="GO" id="GO:0005886">
    <property type="term" value="C:plasma membrane"/>
    <property type="evidence" value="ECO:0007669"/>
    <property type="project" value="TreeGrafter"/>
</dbReference>
<dbReference type="RefSeq" id="WP_074931002.1">
    <property type="nucleotide sequence ID" value="NZ_FORI01000003.1"/>
</dbReference>
<feature type="transmembrane region" description="Helical" evidence="7">
    <location>
        <begin position="263"/>
        <end position="284"/>
    </location>
</feature>
<comment type="subcellular location">
    <subcellularLocation>
        <location evidence="1">Membrane</location>
        <topology evidence="1">Multi-pass membrane protein</topology>
    </subcellularLocation>
</comment>
<evidence type="ECO:0000256" key="3">
    <source>
        <dbReference type="ARBA" id="ARBA00022448"/>
    </source>
</evidence>
<dbReference type="PANTHER" id="PTHR42810">
    <property type="entry name" value="PURINE PERMEASE C1399.01C-RELATED"/>
    <property type="match status" value="1"/>
</dbReference>
<evidence type="ECO:0000256" key="5">
    <source>
        <dbReference type="ARBA" id="ARBA00022989"/>
    </source>
</evidence>
<feature type="transmembrane region" description="Helical" evidence="7">
    <location>
        <begin position="44"/>
        <end position="61"/>
    </location>
</feature>
<evidence type="ECO:0000256" key="6">
    <source>
        <dbReference type="ARBA" id="ARBA00023136"/>
    </source>
</evidence>
<dbReference type="EMBL" id="FORI01000003">
    <property type="protein sequence ID" value="SFI62036.1"/>
    <property type="molecule type" value="Genomic_DNA"/>
</dbReference>
<feature type="transmembrane region" description="Helical" evidence="7">
    <location>
        <begin position="372"/>
        <end position="392"/>
    </location>
</feature>
<feature type="transmembrane region" description="Helical" evidence="7">
    <location>
        <begin position="165"/>
        <end position="185"/>
    </location>
</feature>
<dbReference type="Proteomes" id="UP000182737">
    <property type="component" value="Unassembled WGS sequence"/>
</dbReference>
<evidence type="ECO:0000313" key="8">
    <source>
        <dbReference type="EMBL" id="SFI62036.1"/>
    </source>
</evidence>
<accession>A0A1I3JPE2</accession>
<reference evidence="9" key="1">
    <citation type="submission" date="2016-10" db="EMBL/GenBank/DDBJ databases">
        <authorList>
            <person name="Varghese N."/>
            <person name="Submissions S."/>
        </authorList>
    </citation>
    <scope>NUCLEOTIDE SEQUENCE [LARGE SCALE GENOMIC DNA]</scope>
    <source>
        <strain evidence="9">XBD1002</strain>
    </source>
</reference>
<keyword evidence="6 7" id="KW-0472">Membrane</keyword>
<dbReference type="OrthoDB" id="9779092at2"/>
<keyword evidence="5 7" id="KW-1133">Transmembrane helix</keyword>
<protein>
    <submittedName>
        <fullName evidence="8">Uracil permease</fullName>
    </submittedName>
</protein>
<keyword evidence="3" id="KW-0813">Transport</keyword>
<evidence type="ECO:0000256" key="1">
    <source>
        <dbReference type="ARBA" id="ARBA00004141"/>
    </source>
</evidence>
<keyword evidence="9" id="KW-1185">Reference proteome</keyword>
<dbReference type="InterPro" id="IPR006043">
    <property type="entry name" value="NCS2"/>
</dbReference>